<reference evidence="1 2" key="1">
    <citation type="submission" date="2019-08" db="EMBL/GenBank/DDBJ databases">
        <title>Highly reduced genomes of protist endosymbionts show evolutionary convergence.</title>
        <authorList>
            <person name="George E."/>
            <person name="Husnik F."/>
            <person name="Tashyreva D."/>
            <person name="Prokopchuk G."/>
            <person name="Horak A."/>
            <person name="Kwong W.K."/>
            <person name="Lukes J."/>
            <person name="Keeling P.J."/>
        </authorList>
    </citation>
    <scope>NUCLEOTIDE SEQUENCE [LARGE SCALE GENOMIC DNA]</scope>
    <source>
        <strain evidence="1">1621</strain>
    </source>
</reference>
<dbReference type="KEGG" id="snay:FZC37_01635"/>
<evidence type="ECO:0000313" key="1">
    <source>
        <dbReference type="EMBL" id="QEK39632.1"/>
    </source>
</evidence>
<proteinExistence type="predicted"/>
<organism evidence="1 2">
    <name type="scientific">Candidatus Sneabacter namystus</name>
    <dbReference type="NCBI Taxonomy" id="2601646"/>
    <lineage>
        <taxon>Bacteria</taxon>
        <taxon>Pseudomonadati</taxon>
        <taxon>Pseudomonadota</taxon>
        <taxon>Alphaproteobacteria</taxon>
        <taxon>Rickettsiales</taxon>
        <taxon>Rickettsiaceae</taxon>
        <taxon>Rickettsieae</taxon>
        <taxon>Candidatus Sneabacter</taxon>
    </lineage>
</organism>
<dbReference type="AlphaFoldDB" id="A0A5C0UJI3"/>
<name>A0A5C0UJI3_9RICK</name>
<dbReference type="Proteomes" id="UP000323844">
    <property type="component" value="Chromosome"/>
</dbReference>
<sequence>MSVKFFSDVSCSTPLSQNTNKYDGKGSDCKMFTRALQNAVRRNSHYNYKAEGSNNFSRKGDCQISSDTLFRSYNVMRNASFAIQEKWIDYVQDLSHLLACYLSDIKKEQEVTKVLARYLYDCFDNLRFSNFNRVIFDKPANVLTFPAFAVFFSEDNCNPRLSIFIKSKSYFDALKRNVGYVKEILMRHSAHDFVLDFHLCDKFEDKILESRVFESCRVNV</sequence>
<dbReference type="EMBL" id="CP043312">
    <property type="protein sequence ID" value="QEK39632.1"/>
    <property type="molecule type" value="Genomic_DNA"/>
</dbReference>
<accession>A0A5C0UJI3</accession>
<gene>
    <name evidence="1" type="ORF">FZC37_01635</name>
</gene>
<keyword evidence="2" id="KW-1185">Reference proteome</keyword>
<protein>
    <submittedName>
        <fullName evidence="1">Uncharacterized protein</fullName>
    </submittedName>
</protein>
<evidence type="ECO:0000313" key="2">
    <source>
        <dbReference type="Proteomes" id="UP000323844"/>
    </source>
</evidence>
<dbReference type="RefSeq" id="WP_148951993.1">
    <property type="nucleotide sequence ID" value="NZ_CP043312.1"/>
</dbReference>